<dbReference type="InterPro" id="IPR005467">
    <property type="entry name" value="His_kinase_dom"/>
</dbReference>
<dbReference type="InterPro" id="IPR036097">
    <property type="entry name" value="HisK_dim/P_sf"/>
</dbReference>
<evidence type="ECO:0000256" key="4">
    <source>
        <dbReference type="ARBA" id="ARBA00023012"/>
    </source>
</evidence>
<dbReference type="SUPFAM" id="SSF52172">
    <property type="entry name" value="CheY-like"/>
    <property type="match status" value="1"/>
</dbReference>
<dbReference type="InterPro" id="IPR001789">
    <property type="entry name" value="Sig_transdc_resp-reg_receiver"/>
</dbReference>
<dbReference type="EC" id="2.7.13.3" evidence="2"/>
<evidence type="ECO:0000259" key="8">
    <source>
        <dbReference type="PROSITE" id="PS50110"/>
    </source>
</evidence>
<organism evidence="9 10">
    <name type="scientific">Thalassovita gelatinovora</name>
    <name type="common">Thalassobius gelatinovorus</name>
    <dbReference type="NCBI Taxonomy" id="53501"/>
    <lineage>
        <taxon>Bacteria</taxon>
        <taxon>Pseudomonadati</taxon>
        <taxon>Pseudomonadota</taxon>
        <taxon>Alphaproteobacteria</taxon>
        <taxon>Rhodobacterales</taxon>
        <taxon>Roseobacteraceae</taxon>
        <taxon>Thalassovita</taxon>
    </lineage>
</organism>
<dbReference type="SMART" id="SM00387">
    <property type="entry name" value="HATPase_c"/>
    <property type="match status" value="1"/>
</dbReference>
<dbReference type="PRINTS" id="PR00344">
    <property type="entry name" value="BCTRLSENSOR"/>
</dbReference>
<reference evidence="9 10" key="1">
    <citation type="submission" date="2015-09" db="EMBL/GenBank/DDBJ databases">
        <authorList>
            <consortium name="Swine Surveillance"/>
        </authorList>
    </citation>
    <scope>NUCLEOTIDE SEQUENCE [LARGE SCALE GENOMIC DNA]</scope>
    <source>
        <strain evidence="9 10">CECT 4357</strain>
    </source>
</reference>
<dbReference type="AlphaFoldDB" id="A0A0P1FD47"/>
<keyword evidence="9" id="KW-0808">Transferase</keyword>
<dbReference type="Pfam" id="PF00072">
    <property type="entry name" value="Response_reg"/>
    <property type="match status" value="1"/>
</dbReference>
<dbReference type="PROSITE" id="PS50109">
    <property type="entry name" value="HIS_KIN"/>
    <property type="match status" value="1"/>
</dbReference>
<evidence type="ECO:0000256" key="3">
    <source>
        <dbReference type="ARBA" id="ARBA00022553"/>
    </source>
</evidence>
<dbReference type="InterPro" id="IPR011006">
    <property type="entry name" value="CheY-like_superfamily"/>
</dbReference>
<dbReference type="SUPFAM" id="SSF47384">
    <property type="entry name" value="Homodimeric domain of signal transducing histidine kinase"/>
    <property type="match status" value="1"/>
</dbReference>
<feature type="transmembrane region" description="Helical" evidence="6">
    <location>
        <begin position="12"/>
        <end position="31"/>
    </location>
</feature>
<dbReference type="InterPro" id="IPR036890">
    <property type="entry name" value="HATPase_C_sf"/>
</dbReference>
<comment type="catalytic activity">
    <reaction evidence="1">
        <text>ATP + protein L-histidine = ADP + protein N-phospho-L-histidine.</text>
        <dbReference type="EC" id="2.7.13.3"/>
    </reaction>
</comment>
<dbReference type="CDD" id="cd16922">
    <property type="entry name" value="HATPase_EvgS-ArcB-TorS-like"/>
    <property type="match status" value="1"/>
</dbReference>
<keyword evidence="6" id="KW-0812">Transmembrane</keyword>
<feature type="modified residue" description="4-aspartylphosphate" evidence="5">
    <location>
        <position position="657"/>
    </location>
</feature>
<dbReference type="SUPFAM" id="SSF55874">
    <property type="entry name" value="ATPase domain of HSP90 chaperone/DNA topoisomerase II/histidine kinase"/>
    <property type="match status" value="1"/>
</dbReference>
<dbReference type="InterPro" id="IPR003661">
    <property type="entry name" value="HisK_dim/P_dom"/>
</dbReference>
<evidence type="ECO:0000259" key="7">
    <source>
        <dbReference type="PROSITE" id="PS50109"/>
    </source>
</evidence>
<keyword evidence="6" id="KW-1133">Transmembrane helix</keyword>
<dbReference type="PANTHER" id="PTHR45339">
    <property type="entry name" value="HYBRID SIGNAL TRANSDUCTION HISTIDINE KINASE J"/>
    <property type="match status" value="1"/>
</dbReference>
<keyword evidence="10" id="KW-1185">Reference proteome</keyword>
<dbReference type="SMART" id="SM00388">
    <property type="entry name" value="HisKA"/>
    <property type="match status" value="1"/>
</dbReference>
<dbReference type="PANTHER" id="PTHR45339:SF1">
    <property type="entry name" value="HYBRID SIGNAL TRANSDUCTION HISTIDINE KINASE J"/>
    <property type="match status" value="1"/>
</dbReference>
<feature type="transmembrane region" description="Helical" evidence="6">
    <location>
        <begin position="186"/>
        <end position="205"/>
    </location>
</feature>
<dbReference type="Gene3D" id="1.10.287.130">
    <property type="match status" value="1"/>
</dbReference>
<keyword evidence="4" id="KW-0902">Two-component regulatory system</keyword>
<proteinExistence type="predicted"/>
<keyword evidence="6" id="KW-0472">Membrane</keyword>
<dbReference type="Pfam" id="PF00512">
    <property type="entry name" value="HisKA"/>
    <property type="match status" value="1"/>
</dbReference>
<dbReference type="RefSeq" id="WP_058262962.1">
    <property type="nucleotide sequence ID" value="NZ_CP051181.1"/>
</dbReference>
<evidence type="ECO:0000256" key="6">
    <source>
        <dbReference type="SAM" id="Phobius"/>
    </source>
</evidence>
<accession>A0A0P1FD47</accession>
<evidence type="ECO:0000256" key="5">
    <source>
        <dbReference type="PROSITE-ProRule" id="PRU00169"/>
    </source>
</evidence>
<evidence type="ECO:0000313" key="10">
    <source>
        <dbReference type="Proteomes" id="UP000051587"/>
    </source>
</evidence>
<dbReference type="InterPro" id="IPR004358">
    <property type="entry name" value="Sig_transdc_His_kin-like_C"/>
</dbReference>
<feature type="domain" description="Histidine kinase" evidence="7">
    <location>
        <begin position="235"/>
        <end position="458"/>
    </location>
</feature>
<evidence type="ECO:0000256" key="2">
    <source>
        <dbReference type="ARBA" id="ARBA00012438"/>
    </source>
</evidence>
<dbReference type="EMBL" id="CYSA01000019">
    <property type="protein sequence ID" value="CUH66091.1"/>
    <property type="molecule type" value="Genomic_DNA"/>
</dbReference>
<keyword evidence="9" id="KW-0418">Kinase</keyword>
<dbReference type="Proteomes" id="UP000051587">
    <property type="component" value="Unassembled WGS sequence"/>
</dbReference>
<feature type="domain" description="Response regulatory" evidence="8">
    <location>
        <begin position="608"/>
        <end position="727"/>
    </location>
</feature>
<gene>
    <name evidence="9" type="primary">barA_3</name>
    <name evidence="9" type="ORF">TG4357_02231</name>
</gene>
<dbReference type="Pfam" id="PF02518">
    <property type="entry name" value="HATPase_c"/>
    <property type="match status" value="1"/>
</dbReference>
<dbReference type="SMART" id="SM00448">
    <property type="entry name" value="REC"/>
    <property type="match status" value="1"/>
</dbReference>
<evidence type="ECO:0000313" key="9">
    <source>
        <dbReference type="EMBL" id="CUH66091.1"/>
    </source>
</evidence>
<sequence length="741" mass="82354">MSIFQKVSGIKKLPILLVLIYLAALPFMFAVKRERPNLTFNHLEMYDDINALMQVEFRFRKLLDSVNEYRLHGSDSAREEILFHQEILQIRTQDGPTQNWDTSDLPQGGSMTVVATLPRMVDLIGTEVTQYLASNDPDQGRRLADKLQAYMFEFNSELIFLSDFSNQTARRQEINLVGNVQRDFNFLFAINVIMIAALSIFAYVLTNKERKLTERSKEVIASEEKSAAKTKYLASMSHEIRTPMQGIIGVTQILSSSDMKPDQKKNVGLIATSASTLLAIINDILDIAKIEAGRMELAPSPIDFRQTIEETVQLCSSIAREKDVDLTFSFSPNLPESIHADGTRLKQVLLNLCSNAIKFSAGQVSGRKGAVDVTFSAHEAGRAYFEVSDNGIGMSAEVVERLFSPYTQASADTSNRFGGTGLGLTISKQIVELMSGRIHVRSEPGVGSTFSVDFPVKKIVSHEHKIDLKHQAVIGYFADPKEASNLSGHIRTANGVYHDAQSYQQVVDLLHTFDAPPVVLLQHAISQDLLDNMIRITDSHPRVHFIVLASDAVPALTLPANCTVMDTKPLLPSSLLDALQNSDRTEARGVPGDIPEIIAPTATQNRKRILLAEDNQINQMVLRTQLSRMGYDVDIVGDGAQGLQQWSSAAYDLILSDCNMPVMNGIEFARKVRETETEQGRNKTPIIALTADAFEEQKIECLEAGMNDFLIKPTSIEELGDKLEFWLRNVTPPHQKVQMVS</sequence>
<dbReference type="CDD" id="cd17546">
    <property type="entry name" value="REC_hyHK_CKI1_RcsC-like"/>
    <property type="match status" value="1"/>
</dbReference>
<keyword evidence="3 5" id="KW-0597">Phosphoprotein</keyword>
<dbReference type="OrthoDB" id="9801651at2"/>
<dbReference type="FunFam" id="3.30.565.10:FF:000010">
    <property type="entry name" value="Sensor histidine kinase RcsC"/>
    <property type="match status" value="1"/>
</dbReference>
<name>A0A0P1FD47_THAGE</name>
<dbReference type="STRING" id="53501.SAMN04488043_108180"/>
<dbReference type="CDD" id="cd00082">
    <property type="entry name" value="HisKA"/>
    <property type="match status" value="1"/>
</dbReference>
<dbReference type="Gene3D" id="3.40.50.2300">
    <property type="match status" value="1"/>
</dbReference>
<dbReference type="InterPro" id="IPR003594">
    <property type="entry name" value="HATPase_dom"/>
</dbReference>
<evidence type="ECO:0000256" key="1">
    <source>
        <dbReference type="ARBA" id="ARBA00000085"/>
    </source>
</evidence>
<dbReference type="Gene3D" id="3.30.565.10">
    <property type="entry name" value="Histidine kinase-like ATPase, C-terminal domain"/>
    <property type="match status" value="1"/>
</dbReference>
<dbReference type="GO" id="GO:0000155">
    <property type="term" value="F:phosphorelay sensor kinase activity"/>
    <property type="evidence" value="ECO:0007669"/>
    <property type="project" value="InterPro"/>
</dbReference>
<protein>
    <recommendedName>
        <fullName evidence="2">histidine kinase</fullName>
        <ecNumber evidence="2">2.7.13.3</ecNumber>
    </recommendedName>
</protein>
<dbReference type="PROSITE" id="PS50110">
    <property type="entry name" value="RESPONSE_REGULATORY"/>
    <property type="match status" value="1"/>
</dbReference>